<dbReference type="AlphaFoldDB" id="A0A0N8KN03"/>
<dbReference type="Proteomes" id="UP000050465">
    <property type="component" value="Unassembled WGS sequence"/>
</dbReference>
<dbReference type="Gene3D" id="1.25.40.10">
    <property type="entry name" value="Tetratricopeptide repeat domain"/>
    <property type="match status" value="1"/>
</dbReference>
<dbReference type="SMART" id="SM00028">
    <property type="entry name" value="TPR"/>
    <property type="match status" value="2"/>
</dbReference>
<accession>A0A0N8KN03</accession>
<proteinExistence type="predicted"/>
<dbReference type="InterPro" id="IPR019734">
    <property type="entry name" value="TPR_rpt"/>
</dbReference>
<dbReference type="STRING" id="1666911.HLUCCA11_12215"/>
<comment type="caution">
    <text evidence="2">The sequence shown here is derived from an EMBL/GenBank/DDBJ whole genome shotgun (WGS) entry which is preliminary data.</text>
</comment>
<dbReference type="EMBL" id="LJZR01000014">
    <property type="protein sequence ID" value="KPQ35178.1"/>
    <property type="molecule type" value="Genomic_DNA"/>
</dbReference>
<keyword evidence="1" id="KW-0802">TPR repeat</keyword>
<feature type="repeat" description="TPR" evidence="1">
    <location>
        <begin position="254"/>
        <end position="287"/>
    </location>
</feature>
<dbReference type="NCBIfam" id="NF041522">
    <property type="entry name" value="TPR_sll0314"/>
    <property type="match status" value="1"/>
</dbReference>
<evidence type="ECO:0000313" key="3">
    <source>
        <dbReference type="Proteomes" id="UP000050465"/>
    </source>
</evidence>
<name>A0A0N8KN03_9CYAN</name>
<evidence type="ECO:0000256" key="1">
    <source>
        <dbReference type="PROSITE-ProRule" id="PRU00339"/>
    </source>
</evidence>
<evidence type="ECO:0000313" key="2">
    <source>
        <dbReference type="EMBL" id="KPQ35178.1"/>
    </source>
</evidence>
<protein>
    <submittedName>
        <fullName evidence="2">TPR repeat</fullName>
    </submittedName>
</protein>
<sequence>MSIPYRLYFNEMTFQNPRTQNLDQSIVKSATSTKVHSASRPFDRRKLVIGRKLAIRLTSGLMALGLSLGSALPTVAADPFRANTSTATHDIGPLTERAFQAIFKEGNYIEAKRYLAEAQTAESEEPLVHAMLASMSYLSGDLPAVNASAIATKNAAETLKAADPLRGHLYSAVGTFLQGAYILKTEGVAKGTPAALGMLQQVFSELDEAESINPSDPELNLIKGYMDLMLAVNLPFSNPEGAISQMSTYGSPVYLTQRGIALGYRDLQEYGKAIEAVDQALAIAPENPELIYLKAQVLAKQGAQADSTALFQQALAYADQLPTSLVKQMTWERCLAEGIANAEQCKVQRNAAEGAF</sequence>
<dbReference type="InterPro" id="IPR048173">
    <property type="entry name" value="Sll0314-like"/>
</dbReference>
<gene>
    <name evidence="2" type="ORF">HLUCCA11_12215</name>
</gene>
<dbReference type="InterPro" id="IPR011990">
    <property type="entry name" value="TPR-like_helical_dom_sf"/>
</dbReference>
<dbReference type="PATRIC" id="fig|1666911.3.peg.4523"/>
<reference evidence="2 3" key="1">
    <citation type="submission" date="2015-09" db="EMBL/GenBank/DDBJ databases">
        <title>Identification and resolution of microdiversity through metagenomic sequencing of parallel consortia.</title>
        <authorList>
            <person name="Nelson W.C."/>
            <person name="Romine M.F."/>
            <person name="Lindemann S.R."/>
        </authorList>
    </citation>
    <scope>NUCLEOTIDE SEQUENCE [LARGE SCALE GENOMIC DNA]</scope>
    <source>
        <strain evidence="2">Ana</strain>
    </source>
</reference>
<dbReference type="SUPFAM" id="SSF48452">
    <property type="entry name" value="TPR-like"/>
    <property type="match status" value="1"/>
</dbReference>
<dbReference type="PROSITE" id="PS50005">
    <property type="entry name" value="TPR"/>
    <property type="match status" value="1"/>
</dbReference>
<organism evidence="2 3">
    <name type="scientific">Phormidesmis priestleyi Ana</name>
    <dbReference type="NCBI Taxonomy" id="1666911"/>
    <lineage>
        <taxon>Bacteria</taxon>
        <taxon>Bacillati</taxon>
        <taxon>Cyanobacteriota</taxon>
        <taxon>Cyanophyceae</taxon>
        <taxon>Leptolyngbyales</taxon>
        <taxon>Leptolyngbyaceae</taxon>
        <taxon>Phormidesmis</taxon>
    </lineage>
</organism>